<name>A0A075SCR2_STRSU</name>
<organism evidence="4 5">
    <name type="scientific">Streptococcus suis 6407</name>
    <dbReference type="NCBI Taxonomy" id="1214179"/>
    <lineage>
        <taxon>Bacteria</taxon>
        <taxon>Bacillati</taxon>
        <taxon>Bacillota</taxon>
        <taxon>Bacilli</taxon>
        <taxon>Lactobacillales</taxon>
        <taxon>Streptococcaceae</taxon>
        <taxon>Streptococcus</taxon>
    </lineage>
</organism>
<dbReference type="Gene3D" id="3.40.50.720">
    <property type="entry name" value="NAD(P)-binding Rossmann-like Domain"/>
    <property type="match status" value="1"/>
</dbReference>
<evidence type="ECO:0000313" key="4">
    <source>
        <dbReference type="EMBL" id="AIG43162.1"/>
    </source>
</evidence>
<dbReference type="InterPro" id="IPR020904">
    <property type="entry name" value="Sc_DH/Rdtase_CS"/>
</dbReference>
<evidence type="ECO:0000256" key="2">
    <source>
        <dbReference type="ARBA" id="ARBA00023002"/>
    </source>
</evidence>
<dbReference type="Pfam" id="PF00106">
    <property type="entry name" value="adh_short"/>
    <property type="match status" value="1"/>
</dbReference>
<dbReference type="AlphaFoldDB" id="A0A075SCR2"/>
<dbReference type="GO" id="GO:0016491">
    <property type="term" value="F:oxidoreductase activity"/>
    <property type="evidence" value="ECO:0007669"/>
    <property type="project" value="UniProtKB-KW"/>
</dbReference>
<accession>A0A075SCR2</accession>
<dbReference type="HOGENOM" id="CLU_010194_2_1_9"/>
<dbReference type="Proteomes" id="UP000028185">
    <property type="component" value="Chromosome"/>
</dbReference>
<reference evidence="4 5" key="1">
    <citation type="journal article" date="2014" name="Genome Announc.">
        <title>Whole-Genome Sequence of Streptococcus suis Serotype 4 Reference Strain 6407.</title>
        <authorList>
            <person name="Wang K."/>
            <person name="Chen J."/>
            <person name="Yao H."/>
            <person name="Lu C."/>
        </authorList>
    </citation>
    <scope>NUCLEOTIDE SEQUENCE [LARGE SCALE GENOMIC DNA]</scope>
    <source>
        <strain evidence="4">6407</strain>
    </source>
</reference>
<dbReference type="InterPro" id="IPR002347">
    <property type="entry name" value="SDR_fam"/>
</dbReference>
<dbReference type="PRINTS" id="PR00080">
    <property type="entry name" value="SDRFAMILY"/>
</dbReference>
<dbReference type="CDD" id="cd05233">
    <property type="entry name" value="SDR_c"/>
    <property type="match status" value="1"/>
</dbReference>
<dbReference type="InterPro" id="IPR036291">
    <property type="entry name" value="NAD(P)-bd_dom_sf"/>
</dbReference>
<evidence type="ECO:0000313" key="5">
    <source>
        <dbReference type="Proteomes" id="UP000028185"/>
    </source>
</evidence>
<dbReference type="PANTHER" id="PTHR44196:SF1">
    <property type="entry name" value="DEHYDROGENASE_REDUCTASE SDR FAMILY MEMBER 7B"/>
    <property type="match status" value="1"/>
</dbReference>
<dbReference type="SUPFAM" id="SSF51735">
    <property type="entry name" value="NAD(P)-binding Rossmann-fold domains"/>
    <property type="match status" value="1"/>
</dbReference>
<dbReference type="EMBL" id="CP008921">
    <property type="protein sequence ID" value="AIG43162.1"/>
    <property type="molecule type" value="Genomic_DNA"/>
</dbReference>
<sequence>MRTILITGASGGLVQEMVPLLKDDFLILLGRDVAKIEQLYVHHEKKAVFDVDIRDEIALTAFFDELDSQFGQIDILVNNAGYAIYDDFENFSSQQVQDMFDINTFALMTMCRLVGKRMKVRRSGQIINIISMSGLIASAKSSVYSATKFAAMGFSNTIRLELAQYGVTVTTVNPGPIATSFFDQADPDGSYQESVKAFLLQPDYVAKKIVAAMGKKKRDINLPWSLAAAHKLYTLFPRIADYLASTVFNLK</sequence>
<protein>
    <submittedName>
        <fullName evidence="4">Short-chain dehydrogenase</fullName>
    </submittedName>
</protein>
<proteinExistence type="inferred from homology"/>
<dbReference type="GO" id="GO:0016020">
    <property type="term" value="C:membrane"/>
    <property type="evidence" value="ECO:0007669"/>
    <property type="project" value="TreeGrafter"/>
</dbReference>
<dbReference type="PATRIC" id="fig|1214179.4.peg.676"/>
<dbReference type="PRINTS" id="PR00081">
    <property type="entry name" value="GDHRDH"/>
</dbReference>
<gene>
    <name evidence="4" type="ORF">ID09_03545</name>
</gene>
<keyword evidence="2" id="KW-0560">Oxidoreductase</keyword>
<dbReference type="PROSITE" id="PS00061">
    <property type="entry name" value="ADH_SHORT"/>
    <property type="match status" value="1"/>
</dbReference>
<comment type="similarity">
    <text evidence="1 3">Belongs to the short-chain dehydrogenases/reductases (SDR) family.</text>
</comment>
<dbReference type="RefSeq" id="WP_024382246.1">
    <property type="nucleotide sequence ID" value="NZ_ALLE01000004.1"/>
</dbReference>
<evidence type="ECO:0000256" key="1">
    <source>
        <dbReference type="ARBA" id="ARBA00006484"/>
    </source>
</evidence>
<evidence type="ECO:0000256" key="3">
    <source>
        <dbReference type="RuleBase" id="RU000363"/>
    </source>
</evidence>
<dbReference type="PANTHER" id="PTHR44196">
    <property type="entry name" value="DEHYDROGENASE/REDUCTASE SDR FAMILY MEMBER 7B"/>
    <property type="match status" value="1"/>
</dbReference>